<evidence type="ECO:0000313" key="1">
    <source>
        <dbReference type="EMBL" id="TQR28329.1"/>
    </source>
</evidence>
<organism evidence="1 2">
    <name type="scientific">Lysinibacillus sphaericus</name>
    <name type="common">Bacillus sphaericus</name>
    <dbReference type="NCBI Taxonomy" id="1421"/>
    <lineage>
        <taxon>Bacteria</taxon>
        <taxon>Bacillati</taxon>
        <taxon>Bacillota</taxon>
        <taxon>Bacilli</taxon>
        <taxon>Bacillales</taxon>
        <taxon>Bacillaceae</taxon>
        <taxon>Lysinibacillus</taxon>
    </lineage>
</organism>
<accession>A0A544U8A5</accession>
<protein>
    <submittedName>
        <fullName evidence="1">Phage portal protein</fullName>
    </submittedName>
</protein>
<dbReference type="EMBL" id="SADV01000031">
    <property type="protein sequence ID" value="TQR28329.1"/>
    <property type="molecule type" value="Genomic_DNA"/>
</dbReference>
<gene>
    <name evidence="1" type="ORF">C7Y47_22065</name>
</gene>
<reference evidence="1 2" key="1">
    <citation type="submission" date="2018-03" db="EMBL/GenBank/DDBJ databases">
        <title>Aerobic endospore-forming bacteria genome sequencing and assembly.</title>
        <authorList>
            <person name="Cavalcante D.A."/>
            <person name="Driks A."/>
            <person name="Putonti C."/>
            <person name="De-Souza M.T."/>
        </authorList>
    </citation>
    <scope>NUCLEOTIDE SEQUENCE [LARGE SCALE GENOMIC DNA]</scope>
    <source>
        <strain evidence="1 2">SDF0037</strain>
    </source>
</reference>
<proteinExistence type="predicted"/>
<evidence type="ECO:0000313" key="2">
    <source>
        <dbReference type="Proteomes" id="UP000317944"/>
    </source>
</evidence>
<dbReference type="Proteomes" id="UP000317944">
    <property type="component" value="Unassembled WGS sequence"/>
</dbReference>
<dbReference type="InterPro" id="IPR006427">
    <property type="entry name" value="Portal_HK97"/>
</dbReference>
<sequence>MWDLDIFGIDIEQRAYLKKTAIETCINFIGRTISLSEFRFMKDGKRVKSNWDYSLNVRPNTNQSAADFWQDFVYKLLYENEVLVIPTDKNDFLIADSYDRVEYAVYPDVFKNVVVKGFQFKKTFPMDEVIYISYNNEKFTRFLDGMFKDYTELFSRMIETNMYANQIRAIAGVDGNTKLDDESRGQLQGFIDKMFNAFRKKAFAIVPQIKGFNYEEITSGEKNSGRHVEELEKLKKDLTSHVANILGIPATLIHGDMAEYETALKAYIKFCIKPLIKKIQDELNAKLIDKNDYMNGERIKIFGVAEMDPLELANAIDKLVASMVYTPNEVRVMLGDEPSTDERLNKHYFTKNYQELDSVEGGEQDET</sequence>
<comment type="caution">
    <text evidence="1">The sequence shown here is derived from an EMBL/GenBank/DDBJ whole genome shotgun (WGS) entry which is preliminary data.</text>
</comment>
<dbReference type="NCBIfam" id="TIGR01537">
    <property type="entry name" value="portal_HK97"/>
    <property type="match status" value="1"/>
</dbReference>
<dbReference type="RefSeq" id="WP_142510700.1">
    <property type="nucleotide sequence ID" value="NZ_SADV01000031.1"/>
</dbReference>
<dbReference type="InterPro" id="IPR006944">
    <property type="entry name" value="Phage/GTA_portal"/>
</dbReference>
<dbReference type="OrthoDB" id="395750at2"/>
<dbReference type="Pfam" id="PF04860">
    <property type="entry name" value="Phage_portal"/>
    <property type="match status" value="1"/>
</dbReference>
<name>A0A544U8A5_LYSSH</name>
<dbReference type="AlphaFoldDB" id="A0A544U8A5"/>